<keyword evidence="4" id="KW-1185">Reference proteome</keyword>
<dbReference type="EMBL" id="JBJQND010000018">
    <property type="protein sequence ID" value="KAL3836001.1"/>
    <property type="molecule type" value="Genomic_DNA"/>
</dbReference>
<dbReference type="Pfam" id="PF26129">
    <property type="entry name" value="Vwde"/>
    <property type="match status" value="1"/>
</dbReference>
<evidence type="ECO:0000313" key="3">
    <source>
        <dbReference type="EMBL" id="KAL3836001.1"/>
    </source>
</evidence>
<dbReference type="AlphaFoldDB" id="A0ABD3TG51"/>
<sequence>MRTKRCYGFPEGPPFCPCGVAIAAGRDVFVVDRCSRPITIYMPQCDDGTLKGKIKNAGNFYQIYLPSGSWVKITSGIFFNIYIYPSISDRMATSGLCGYLDGNVENDFIVKPEEDLFNISNYKSLKSWPKEDYLCIRGHYQDGNGSHGMNDSLAADCNRTLSAKPNAKIDLDPSDFNVSQIENDTTVEIQPKTNFTEISATHECWYYLNSSLLFAKCSKITEIDPTSFAKTCAKDALINNTMFWAPTHMDNAQKRCIYQVTVNQPLPDVMIAKYNVTSNSDARTSSETTNGNDIQTAASLQELKELACPMNCNNQGNCIKGKCHCNKGYGSNEFSVDLTKPPDVYGIRNRGVCDLHENSCHDVSVLGNNFAVPVTGNNIFCRLSLFQVKANKTIFHNISHHYPETWISFAEVSCLIVDSRSKQSVQFPDDLDTLAIGYRVAVGNTIYMFGRDINLLVVDSLCVDCIKAGFDITCTLKEGFYLINRRCNKIIYADKKEESCDCTNLSCFFYESHKRSTVLIISSVLGSVLVVIVICGLLYYCLIIRVRRAYADLQEMEKRKEYYRTAEEVYDAITEVPDDYSTIHDSVTTGNESKDIETNYVKLSNTQKNALEGYSTLNKLRNDESEGSIPVSKKPGTFTGEANVRYQMRPLPTVCDK</sequence>
<feature type="domain" description="Vwde helical" evidence="2">
    <location>
        <begin position="192"/>
        <end position="264"/>
    </location>
</feature>
<comment type="caution">
    <text evidence="3">The sequence shown here is derived from an EMBL/GenBank/DDBJ whole genome shotgun (WGS) entry which is preliminary data.</text>
</comment>
<dbReference type="InterPro" id="IPR058727">
    <property type="entry name" value="Helical_Vwde"/>
</dbReference>
<keyword evidence="1" id="KW-1133">Transmembrane helix</keyword>
<evidence type="ECO:0000313" key="4">
    <source>
        <dbReference type="Proteomes" id="UP001634394"/>
    </source>
</evidence>
<dbReference type="Gene3D" id="2.60.120.260">
    <property type="entry name" value="Galactose-binding domain-like"/>
    <property type="match status" value="1"/>
</dbReference>
<keyword evidence="1" id="KW-0472">Membrane</keyword>
<evidence type="ECO:0000256" key="1">
    <source>
        <dbReference type="SAM" id="Phobius"/>
    </source>
</evidence>
<evidence type="ECO:0000259" key="2">
    <source>
        <dbReference type="Pfam" id="PF26129"/>
    </source>
</evidence>
<accession>A0ABD3TG51</accession>
<gene>
    <name evidence="3" type="ORF">ACJMK2_021456</name>
</gene>
<organism evidence="3 4">
    <name type="scientific">Sinanodonta woodiana</name>
    <name type="common">Chinese pond mussel</name>
    <name type="synonym">Anodonta woodiana</name>
    <dbReference type="NCBI Taxonomy" id="1069815"/>
    <lineage>
        <taxon>Eukaryota</taxon>
        <taxon>Metazoa</taxon>
        <taxon>Spiralia</taxon>
        <taxon>Lophotrochozoa</taxon>
        <taxon>Mollusca</taxon>
        <taxon>Bivalvia</taxon>
        <taxon>Autobranchia</taxon>
        <taxon>Heteroconchia</taxon>
        <taxon>Palaeoheterodonta</taxon>
        <taxon>Unionida</taxon>
        <taxon>Unionoidea</taxon>
        <taxon>Unionidae</taxon>
        <taxon>Unioninae</taxon>
        <taxon>Sinanodonta</taxon>
    </lineage>
</organism>
<name>A0ABD3TG51_SINWO</name>
<feature type="transmembrane region" description="Helical" evidence="1">
    <location>
        <begin position="518"/>
        <end position="542"/>
    </location>
</feature>
<keyword evidence="1" id="KW-0812">Transmembrane</keyword>
<dbReference type="Proteomes" id="UP001634394">
    <property type="component" value="Unassembled WGS sequence"/>
</dbReference>
<reference evidence="3 4" key="1">
    <citation type="submission" date="2024-11" db="EMBL/GenBank/DDBJ databases">
        <title>Chromosome-level genome assembly of the freshwater bivalve Anodonta woodiana.</title>
        <authorList>
            <person name="Chen X."/>
        </authorList>
    </citation>
    <scope>NUCLEOTIDE SEQUENCE [LARGE SCALE GENOMIC DNA]</scope>
    <source>
        <strain evidence="3">MN2024</strain>
        <tissue evidence="3">Gills</tissue>
    </source>
</reference>
<proteinExistence type="predicted"/>
<protein>
    <recommendedName>
        <fullName evidence="2">Vwde helical domain-containing protein</fullName>
    </recommendedName>
</protein>